<feature type="chain" id="PRO_5016561392" evidence="2">
    <location>
        <begin position="28"/>
        <end position="435"/>
    </location>
</feature>
<accession>A0A364XZK0</accession>
<protein>
    <submittedName>
        <fullName evidence="3">Cytochrome c</fullName>
    </submittedName>
</protein>
<dbReference type="Gene3D" id="2.60.120.230">
    <property type="match status" value="1"/>
</dbReference>
<reference evidence="3 4" key="1">
    <citation type="submission" date="2018-06" db="EMBL/GenBank/DDBJ databases">
        <title>Chryseolinea flavus sp. nov., a member of the phylum Bacteroidetes isolated from soil.</title>
        <authorList>
            <person name="Li Y."/>
            <person name="Wang J."/>
        </authorList>
    </citation>
    <scope>NUCLEOTIDE SEQUENCE [LARGE SCALE GENOMIC DNA]</scope>
    <source>
        <strain evidence="3 4">SDU1-6</strain>
    </source>
</reference>
<keyword evidence="4" id="KW-1185">Reference proteome</keyword>
<evidence type="ECO:0000256" key="2">
    <source>
        <dbReference type="SAM" id="SignalP"/>
    </source>
</evidence>
<feature type="signal peptide" evidence="2">
    <location>
        <begin position="1"/>
        <end position="27"/>
    </location>
</feature>
<proteinExistence type="predicted"/>
<dbReference type="InterPro" id="IPR036909">
    <property type="entry name" value="Cyt_c-like_dom_sf"/>
</dbReference>
<dbReference type="GO" id="GO:0005507">
    <property type="term" value="F:copper ion binding"/>
    <property type="evidence" value="ECO:0007669"/>
    <property type="project" value="InterPro"/>
</dbReference>
<dbReference type="GO" id="GO:0009055">
    <property type="term" value="F:electron transfer activity"/>
    <property type="evidence" value="ECO:0007669"/>
    <property type="project" value="InterPro"/>
</dbReference>
<dbReference type="GO" id="GO:0020037">
    <property type="term" value="F:heme binding"/>
    <property type="evidence" value="ECO:0007669"/>
    <property type="project" value="InterPro"/>
</dbReference>
<keyword evidence="1" id="KW-1015">Disulfide bond</keyword>
<dbReference type="InterPro" id="IPR036939">
    <property type="entry name" value="Cu2_ascorb_mOase_N_sf"/>
</dbReference>
<name>A0A364XZK0_9BACT</name>
<organism evidence="3 4">
    <name type="scientific">Pseudochryseolinea flava</name>
    <dbReference type="NCBI Taxonomy" id="2059302"/>
    <lineage>
        <taxon>Bacteria</taxon>
        <taxon>Pseudomonadati</taxon>
        <taxon>Bacteroidota</taxon>
        <taxon>Cytophagia</taxon>
        <taxon>Cytophagales</taxon>
        <taxon>Fulvivirgaceae</taxon>
        <taxon>Pseudochryseolinea</taxon>
    </lineage>
</organism>
<dbReference type="Gene3D" id="2.60.120.310">
    <property type="entry name" value="Copper type II, ascorbate-dependent monooxygenase, N-terminal domain"/>
    <property type="match status" value="1"/>
</dbReference>
<comment type="caution">
    <text evidence="3">The sequence shown here is derived from an EMBL/GenBank/DDBJ whole genome shotgun (WGS) entry which is preliminary data.</text>
</comment>
<sequence length="435" mass="48610">MHYTKTSQAIKLALIYLAVVISITAQAQKKVTYSEHIEPLLLKNCAPCHRPGTAAPFSLLTFDDAVKHGSMIKYVTGKRYMPPWKADPAYRSFANEKMLTDEEIVLIANWVDGGMFKGKSTKKSKVSLSNANTRTADALLAAQPISIKGDNKENFTLAIIPFEFNQEMNVESVEYLSSTMKIIHHANFGIYAVPDPAIDIHALKDPIDANFVGAKANQLALLSQHIVYYNGWVPGSTPITFPKGLGFKMPRRGVIILTNHYAPSPVDVTEISSLKFFFSKSEITRTVQTLSIGSGGVGEIQPSLMLMPEEINDFKIQMEIVEPLSLMYVWPHMHLLGKSYTAYYALQGDTIPLVRINNWDFNWQEAYKFKKLQILPKGAVLTIEGRYDNTSKNPRNPNIPPKIVFSDGLMGTKNEMLSLILVYLPYKEGDENTGL</sequence>
<dbReference type="InterPro" id="IPR008977">
    <property type="entry name" value="PHM/PNGase_F_dom_sf"/>
</dbReference>
<evidence type="ECO:0000313" key="4">
    <source>
        <dbReference type="Proteomes" id="UP000251889"/>
    </source>
</evidence>
<dbReference type="Proteomes" id="UP000251889">
    <property type="component" value="Unassembled WGS sequence"/>
</dbReference>
<evidence type="ECO:0000256" key="1">
    <source>
        <dbReference type="ARBA" id="ARBA00023157"/>
    </source>
</evidence>
<dbReference type="AlphaFoldDB" id="A0A364XZK0"/>
<dbReference type="GO" id="GO:0016715">
    <property type="term" value="F:oxidoreductase activity, acting on paired donors, with incorporation or reduction of molecular oxygen, reduced ascorbate as one donor, and incorporation of one atom of oxygen"/>
    <property type="evidence" value="ECO:0007669"/>
    <property type="project" value="InterPro"/>
</dbReference>
<gene>
    <name evidence="3" type="ORF">DQQ10_17850</name>
</gene>
<dbReference type="SUPFAM" id="SSF46626">
    <property type="entry name" value="Cytochrome c"/>
    <property type="match status" value="1"/>
</dbReference>
<evidence type="ECO:0000313" key="3">
    <source>
        <dbReference type="EMBL" id="RAV99903.1"/>
    </source>
</evidence>
<dbReference type="InterPro" id="IPR014784">
    <property type="entry name" value="Cu2_ascorb_mOase-like_C"/>
</dbReference>
<dbReference type="EMBL" id="QMFY01000009">
    <property type="protein sequence ID" value="RAV99903.1"/>
    <property type="molecule type" value="Genomic_DNA"/>
</dbReference>
<keyword evidence="2" id="KW-0732">Signal</keyword>
<dbReference type="SUPFAM" id="SSF49742">
    <property type="entry name" value="PHM/PNGase F"/>
    <property type="match status" value="2"/>
</dbReference>